<feature type="domain" description="VOC" evidence="1">
    <location>
        <begin position="15"/>
        <end position="141"/>
    </location>
</feature>
<proteinExistence type="predicted"/>
<dbReference type="RefSeq" id="WP_261616195.1">
    <property type="nucleotide sequence ID" value="NZ_JALIDZ010000005.1"/>
</dbReference>
<sequence length="147" mass="16171">MTAPRTRRKAPALDGILETALYVEDLDIARAFYADTMAFAEILSDARMAAFAVGDDRVLLLFKRGASAVEAHLPGGIIPPHDGSGPIHIAFAVSARSLAAWERHLAAAGIEIESTVDWPDKRGRSIYFRDPDGHLLELAPRRLWKHM</sequence>
<dbReference type="Pfam" id="PF00903">
    <property type="entry name" value="Glyoxalase"/>
    <property type="match status" value="1"/>
</dbReference>
<dbReference type="EMBL" id="JALIDZ010000005">
    <property type="protein sequence ID" value="MCT8972615.1"/>
    <property type="molecule type" value="Genomic_DNA"/>
</dbReference>
<protein>
    <submittedName>
        <fullName evidence="2">VOC family protein</fullName>
    </submittedName>
</protein>
<gene>
    <name evidence="2" type="ORF">MUB46_12175</name>
</gene>
<dbReference type="Gene3D" id="3.10.180.10">
    <property type="entry name" value="2,3-Dihydroxybiphenyl 1,2-Dioxygenase, domain 1"/>
    <property type="match status" value="1"/>
</dbReference>
<dbReference type="InterPro" id="IPR037523">
    <property type="entry name" value="VOC_core"/>
</dbReference>
<dbReference type="PANTHER" id="PTHR21366:SF22">
    <property type="entry name" value="VOC DOMAIN-CONTAINING PROTEIN"/>
    <property type="match status" value="1"/>
</dbReference>
<dbReference type="PROSITE" id="PS51819">
    <property type="entry name" value="VOC"/>
    <property type="match status" value="1"/>
</dbReference>
<organism evidence="2 3">
    <name type="scientific">Microbaculum marinisediminis</name>
    <dbReference type="NCBI Taxonomy" id="2931392"/>
    <lineage>
        <taxon>Bacteria</taxon>
        <taxon>Pseudomonadati</taxon>
        <taxon>Pseudomonadota</taxon>
        <taxon>Alphaproteobacteria</taxon>
        <taxon>Hyphomicrobiales</taxon>
        <taxon>Tepidamorphaceae</taxon>
        <taxon>Microbaculum</taxon>
    </lineage>
</organism>
<keyword evidence="3" id="KW-1185">Reference proteome</keyword>
<dbReference type="InterPro" id="IPR050383">
    <property type="entry name" value="GlyoxalaseI/FosfomycinResist"/>
</dbReference>
<comment type="caution">
    <text evidence="2">The sequence shown here is derived from an EMBL/GenBank/DDBJ whole genome shotgun (WGS) entry which is preliminary data.</text>
</comment>
<dbReference type="InterPro" id="IPR029068">
    <property type="entry name" value="Glyas_Bleomycin-R_OHBP_Dase"/>
</dbReference>
<dbReference type="SUPFAM" id="SSF54593">
    <property type="entry name" value="Glyoxalase/Bleomycin resistance protein/Dihydroxybiphenyl dioxygenase"/>
    <property type="match status" value="1"/>
</dbReference>
<name>A0AAW5QXD4_9HYPH</name>
<dbReference type="InterPro" id="IPR004360">
    <property type="entry name" value="Glyas_Fos-R_dOase_dom"/>
</dbReference>
<dbReference type="PANTHER" id="PTHR21366">
    <property type="entry name" value="GLYOXALASE FAMILY PROTEIN"/>
    <property type="match status" value="1"/>
</dbReference>
<reference evidence="2 3" key="1">
    <citation type="submission" date="2022-04" db="EMBL/GenBank/DDBJ databases">
        <authorList>
            <person name="Ye Y.-Q."/>
            <person name="Du Z.-J."/>
        </authorList>
    </citation>
    <scope>NUCLEOTIDE SEQUENCE [LARGE SCALE GENOMIC DNA]</scope>
    <source>
        <strain evidence="2 3">A6E488</strain>
    </source>
</reference>
<dbReference type="Proteomes" id="UP001320898">
    <property type="component" value="Unassembled WGS sequence"/>
</dbReference>
<evidence type="ECO:0000259" key="1">
    <source>
        <dbReference type="PROSITE" id="PS51819"/>
    </source>
</evidence>
<evidence type="ECO:0000313" key="3">
    <source>
        <dbReference type="Proteomes" id="UP001320898"/>
    </source>
</evidence>
<evidence type="ECO:0000313" key="2">
    <source>
        <dbReference type="EMBL" id="MCT8972615.1"/>
    </source>
</evidence>
<accession>A0AAW5QXD4</accession>
<dbReference type="AlphaFoldDB" id="A0AAW5QXD4"/>